<proteinExistence type="predicted"/>
<dbReference type="SUPFAM" id="SSF51556">
    <property type="entry name" value="Metallo-dependent hydrolases"/>
    <property type="match status" value="1"/>
</dbReference>
<dbReference type="Pfam" id="PF04909">
    <property type="entry name" value="Amidohydro_2"/>
    <property type="match status" value="1"/>
</dbReference>
<dbReference type="InterPro" id="IPR032465">
    <property type="entry name" value="ACMSD"/>
</dbReference>
<dbReference type="Proteomes" id="UP001500449">
    <property type="component" value="Unassembled WGS sequence"/>
</dbReference>
<feature type="domain" description="Amidohydrolase-related" evidence="2">
    <location>
        <begin position="11"/>
        <end position="355"/>
    </location>
</feature>
<name>A0ABN2N1T7_9PSEU</name>
<evidence type="ECO:0000256" key="1">
    <source>
        <dbReference type="ARBA" id="ARBA00023239"/>
    </source>
</evidence>
<dbReference type="PANTHER" id="PTHR21240:SF28">
    <property type="entry name" value="ISO-OROTATE DECARBOXYLASE (EUROFUNG)"/>
    <property type="match status" value="1"/>
</dbReference>
<evidence type="ECO:0000313" key="4">
    <source>
        <dbReference type="Proteomes" id="UP001500449"/>
    </source>
</evidence>
<sequence length="361" mass="40882">MEYQGPIIDCDVHHRWRDIRDIAEFLPKQWREYVLNTRLAPPPVHYPFPFGTNKRLDTFGPNGEPPGTSHDMLRSQLLDKFGVTHAVLGYDVGEEMSHPNPHYATAMASASNDWSIANWLDADQRFYGAVLVAAQDPQRAAAEIRRVGSHPRMVEVLFSDCGASHPFGHPVYDPIYRACTELNLPVAIHFGSPTFGGLAQMSAGGLPLNRLDYYTLLNQAGMHHFASFFTQGCFDRFPDLRMVMLEAGVNWVPWVLWQLDAYADDLRCENPTMTRRPSEYLQSNIWISTQPLEPGPGIRDQAALLGAVEGLEKSLCFASDYPHWDADEVDYIQRFLPSDWLPGLFYDNAARLFKLPERVLS</sequence>
<evidence type="ECO:0000313" key="3">
    <source>
        <dbReference type="EMBL" id="GAA1844790.1"/>
    </source>
</evidence>
<organism evidence="3 4">
    <name type="scientific">Pseudonocardia ailaonensis</name>
    <dbReference type="NCBI Taxonomy" id="367279"/>
    <lineage>
        <taxon>Bacteria</taxon>
        <taxon>Bacillati</taxon>
        <taxon>Actinomycetota</taxon>
        <taxon>Actinomycetes</taxon>
        <taxon>Pseudonocardiales</taxon>
        <taxon>Pseudonocardiaceae</taxon>
        <taxon>Pseudonocardia</taxon>
    </lineage>
</organism>
<comment type="caution">
    <text evidence="3">The sequence shown here is derived from an EMBL/GenBank/DDBJ whole genome shotgun (WGS) entry which is preliminary data.</text>
</comment>
<dbReference type="InterPro" id="IPR032466">
    <property type="entry name" value="Metal_Hydrolase"/>
</dbReference>
<dbReference type="InterPro" id="IPR006680">
    <property type="entry name" value="Amidohydro-rel"/>
</dbReference>
<dbReference type="Gene3D" id="3.20.20.140">
    <property type="entry name" value="Metal-dependent hydrolases"/>
    <property type="match status" value="1"/>
</dbReference>
<dbReference type="RefSeq" id="WP_344415776.1">
    <property type="nucleotide sequence ID" value="NZ_BAAAQK010000005.1"/>
</dbReference>
<keyword evidence="1" id="KW-0456">Lyase</keyword>
<dbReference type="EMBL" id="BAAAQK010000005">
    <property type="protein sequence ID" value="GAA1844790.1"/>
    <property type="molecule type" value="Genomic_DNA"/>
</dbReference>
<dbReference type="PANTHER" id="PTHR21240">
    <property type="entry name" value="2-AMINO-3-CARBOXYLMUCONATE-6-SEMIALDEHYDE DECARBOXYLASE"/>
    <property type="match status" value="1"/>
</dbReference>
<reference evidence="3 4" key="1">
    <citation type="journal article" date="2019" name="Int. J. Syst. Evol. Microbiol.">
        <title>The Global Catalogue of Microorganisms (GCM) 10K type strain sequencing project: providing services to taxonomists for standard genome sequencing and annotation.</title>
        <authorList>
            <consortium name="The Broad Institute Genomics Platform"/>
            <consortium name="The Broad Institute Genome Sequencing Center for Infectious Disease"/>
            <person name="Wu L."/>
            <person name="Ma J."/>
        </authorList>
    </citation>
    <scope>NUCLEOTIDE SEQUENCE [LARGE SCALE GENOMIC DNA]</scope>
    <source>
        <strain evidence="3 4">JCM 16009</strain>
    </source>
</reference>
<evidence type="ECO:0000259" key="2">
    <source>
        <dbReference type="Pfam" id="PF04909"/>
    </source>
</evidence>
<gene>
    <name evidence="3" type="ORF">GCM10009836_25350</name>
</gene>
<accession>A0ABN2N1T7</accession>
<keyword evidence="4" id="KW-1185">Reference proteome</keyword>
<protein>
    <submittedName>
        <fullName evidence="3">Amidohydrolase family protein</fullName>
    </submittedName>
</protein>